<evidence type="ECO:0000313" key="9">
    <source>
        <dbReference type="Proteomes" id="UP000580250"/>
    </source>
</evidence>
<dbReference type="Gene3D" id="1.10.840.10">
    <property type="entry name" value="Ras guanine-nucleotide exchange factors catalytic domain"/>
    <property type="match status" value="1"/>
</dbReference>
<comment type="caution">
    <text evidence="8">The sequence shown here is derived from an EMBL/GenBank/DDBJ whole genome shotgun (WGS) entry which is preliminary data.</text>
</comment>
<feature type="compositionally biased region" description="Polar residues" evidence="5">
    <location>
        <begin position="290"/>
        <end position="299"/>
    </location>
</feature>
<dbReference type="PANTHER" id="PTHR23113">
    <property type="entry name" value="GUANINE NUCLEOTIDE EXCHANGE FACTOR"/>
    <property type="match status" value="1"/>
</dbReference>
<dbReference type="InterPro" id="IPR002219">
    <property type="entry name" value="PKC_DAG/PE"/>
</dbReference>
<feature type="region of interest" description="Disordered" evidence="5">
    <location>
        <begin position="388"/>
        <end position="442"/>
    </location>
</feature>
<keyword evidence="2" id="KW-0479">Metal-binding</keyword>
<keyword evidence="3" id="KW-0862">Zinc</keyword>
<evidence type="ECO:0000259" key="7">
    <source>
        <dbReference type="PROSITE" id="PS50081"/>
    </source>
</evidence>
<dbReference type="SMART" id="SM00109">
    <property type="entry name" value="C1"/>
    <property type="match status" value="1"/>
</dbReference>
<protein>
    <submittedName>
        <fullName evidence="8">Uncharacterized protein</fullName>
    </submittedName>
</protein>
<feature type="compositionally biased region" description="Low complexity" evidence="5">
    <location>
        <begin position="327"/>
        <end position="348"/>
    </location>
</feature>
<reference evidence="8 9" key="1">
    <citation type="submission" date="2020-08" db="EMBL/GenBank/DDBJ databases">
        <authorList>
            <person name="Koutsovoulos G."/>
            <person name="Danchin GJ E."/>
        </authorList>
    </citation>
    <scope>NUCLEOTIDE SEQUENCE [LARGE SCALE GENOMIC DNA]</scope>
</reference>
<dbReference type="GO" id="GO:0005085">
    <property type="term" value="F:guanyl-nucleotide exchange factor activity"/>
    <property type="evidence" value="ECO:0007669"/>
    <property type="project" value="UniProtKB-KW"/>
</dbReference>
<dbReference type="GO" id="GO:0005886">
    <property type="term" value="C:plasma membrane"/>
    <property type="evidence" value="ECO:0007669"/>
    <property type="project" value="TreeGrafter"/>
</dbReference>
<gene>
    <name evidence="8" type="ORF">MENT_LOCUS49621</name>
</gene>
<dbReference type="PROSITE" id="PS50081">
    <property type="entry name" value="ZF_DAG_PE_2"/>
    <property type="match status" value="1"/>
</dbReference>
<dbReference type="OrthoDB" id="74314at2759"/>
<dbReference type="Proteomes" id="UP000580250">
    <property type="component" value="Unassembled WGS sequence"/>
</dbReference>
<dbReference type="Pfam" id="PF00617">
    <property type="entry name" value="RasGEF"/>
    <property type="match status" value="1"/>
</dbReference>
<dbReference type="PANTHER" id="PTHR23113:SF252">
    <property type="entry name" value="RAS GUANYL-RELEASING PROTEIN 3"/>
    <property type="match status" value="1"/>
</dbReference>
<dbReference type="InterPro" id="IPR036964">
    <property type="entry name" value="RASGEF_cat_dom_sf"/>
</dbReference>
<evidence type="ECO:0000256" key="5">
    <source>
        <dbReference type="SAM" id="MobiDB-lite"/>
    </source>
</evidence>
<evidence type="ECO:0000256" key="2">
    <source>
        <dbReference type="ARBA" id="ARBA00022723"/>
    </source>
</evidence>
<name>A0A6V7XB35_MELEN</name>
<feature type="compositionally biased region" description="Basic and acidic residues" evidence="5">
    <location>
        <begin position="416"/>
        <end position="426"/>
    </location>
</feature>
<dbReference type="InterPro" id="IPR008937">
    <property type="entry name" value="Ras-like_GEF"/>
</dbReference>
<keyword evidence="1 4" id="KW-0344">Guanine-nucleotide releasing factor</keyword>
<feature type="compositionally biased region" description="Polar residues" evidence="5">
    <location>
        <begin position="427"/>
        <end position="442"/>
    </location>
</feature>
<evidence type="ECO:0000256" key="4">
    <source>
        <dbReference type="PROSITE-ProRule" id="PRU00168"/>
    </source>
</evidence>
<evidence type="ECO:0000256" key="1">
    <source>
        <dbReference type="ARBA" id="ARBA00022658"/>
    </source>
</evidence>
<dbReference type="Gene3D" id="3.30.60.20">
    <property type="match status" value="1"/>
</dbReference>
<feature type="compositionally biased region" description="Basic and acidic residues" evidence="5">
    <location>
        <begin position="278"/>
        <end position="289"/>
    </location>
</feature>
<accession>A0A6V7XB35</accession>
<dbReference type="AlphaFoldDB" id="A0A6V7XB35"/>
<evidence type="ECO:0000256" key="3">
    <source>
        <dbReference type="ARBA" id="ARBA00022833"/>
    </source>
</evidence>
<feature type="region of interest" description="Disordered" evidence="5">
    <location>
        <begin position="267"/>
        <end position="299"/>
    </location>
</feature>
<organism evidence="8 9">
    <name type="scientific">Meloidogyne enterolobii</name>
    <name type="common">Root-knot nematode worm</name>
    <name type="synonym">Meloidogyne mayaguensis</name>
    <dbReference type="NCBI Taxonomy" id="390850"/>
    <lineage>
        <taxon>Eukaryota</taxon>
        <taxon>Metazoa</taxon>
        <taxon>Ecdysozoa</taxon>
        <taxon>Nematoda</taxon>
        <taxon>Chromadorea</taxon>
        <taxon>Rhabditida</taxon>
        <taxon>Tylenchina</taxon>
        <taxon>Tylenchomorpha</taxon>
        <taxon>Tylenchoidea</taxon>
        <taxon>Meloidogynidae</taxon>
        <taxon>Meloidogyninae</taxon>
        <taxon>Meloidogyne</taxon>
    </lineage>
</organism>
<dbReference type="CDD" id="cd00029">
    <property type="entry name" value="C1"/>
    <property type="match status" value="1"/>
</dbReference>
<dbReference type="GO" id="GO:0007265">
    <property type="term" value="P:Ras protein signal transduction"/>
    <property type="evidence" value="ECO:0007669"/>
    <property type="project" value="TreeGrafter"/>
</dbReference>
<dbReference type="PROSITE" id="PS50009">
    <property type="entry name" value="RASGEF_CAT"/>
    <property type="match status" value="1"/>
</dbReference>
<evidence type="ECO:0000313" key="8">
    <source>
        <dbReference type="EMBL" id="CAD2196453.1"/>
    </source>
</evidence>
<dbReference type="InterPro" id="IPR046349">
    <property type="entry name" value="C1-like_sf"/>
</dbReference>
<dbReference type="InterPro" id="IPR001895">
    <property type="entry name" value="RASGEF_cat_dom"/>
</dbReference>
<evidence type="ECO:0000259" key="6">
    <source>
        <dbReference type="PROSITE" id="PS50009"/>
    </source>
</evidence>
<proteinExistence type="predicted"/>
<feature type="region of interest" description="Disordered" evidence="5">
    <location>
        <begin position="324"/>
        <end position="376"/>
    </location>
</feature>
<dbReference type="InterPro" id="IPR023578">
    <property type="entry name" value="Ras_GEF_dom_sf"/>
</dbReference>
<dbReference type="SUPFAM" id="SSF48366">
    <property type="entry name" value="Ras GEF"/>
    <property type="match status" value="1"/>
</dbReference>
<sequence length="456" mass="52235">MAVIGAITHSNIARHTQTQSLLSSTTKKELNSLTLLLSASNNYANYRKALREANQQFRIPIMGVHLKDLIAFWHSANLEQFEETRKISERCLSQLAYLLSNFLSVNRTPPNFGNANSDLVNALKKVLFDTIYNEHELYNLSLKREPKAHDNELFLNNNQNNITSHSAIDIRIEETTNTKEEPLKETKVISKIPSSFPKIFDNQNEEEITSNNKTKHKWIEWHFLTPTNCFNCNKKLWMRYGSRCSRCLIFVHDHCKEKLPNSLECHRQQRPPLQHQQHLQEENETKQKESTTNNSNKKSITANYMTGWMSALLSPRFETLGPSSFFGTTRTGNYTQRGGGRYRTSSSSDAPSREALKQNISSRNEKTIQEQGHNGKKLKNICKLMGSNKTSTTTSGTAKEKCRQQRSAEIICENSSKQEIKKDDRSPSAQNTSRATSLDQKTSILATEEFFEDYKE</sequence>
<feature type="domain" description="Ras-GEF" evidence="6">
    <location>
        <begin position="1"/>
        <end position="147"/>
    </location>
</feature>
<dbReference type="SMART" id="SM00147">
    <property type="entry name" value="RasGEF"/>
    <property type="match status" value="1"/>
</dbReference>
<dbReference type="EMBL" id="CAJEWN010001319">
    <property type="protein sequence ID" value="CAD2196453.1"/>
    <property type="molecule type" value="Genomic_DNA"/>
</dbReference>
<dbReference type="SUPFAM" id="SSF57889">
    <property type="entry name" value="Cysteine-rich domain"/>
    <property type="match status" value="1"/>
</dbReference>
<dbReference type="GO" id="GO:0046872">
    <property type="term" value="F:metal ion binding"/>
    <property type="evidence" value="ECO:0007669"/>
    <property type="project" value="UniProtKB-KW"/>
</dbReference>
<dbReference type="PROSITE" id="PS00479">
    <property type="entry name" value="ZF_DAG_PE_1"/>
    <property type="match status" value="1"/>
</dbReference>
<feature type="domain" description="Phorbol-ester/DAG-type" evidence="7">
    <location>
        <begin position="215"/>
        <end position="265"/>
    </location>
</feature>